<dbReference type="Proteomes" id="UP000473278">
    <property type="component" value="Unassembled WGS sequence"/>
</dbReference>
<organism evidence="4 5">
    <name type="scientific">Halalkalibaculum roseum</name>
    <dbReference type="NCBI Taxonomy" id="2709311"/>
    <lineage>
        <taxon>Bacteria</taxon>
        <taxon>Pseudomonadati</taxon>
        <taxon>Balneolota</taxon>
        <taxon>Balneolia</taxon>
        <taxon>Balneolales</taxon>
        <taxon>Balneolaceae</taxon>
        <taxon>Halalkalibaculum</taxon>
    </lineage>
</organism>
<proteinExistence type="predicted"/>
<evidence type="ECO:0000256" key="2">
    <source>
        <dbReference type="PROSITE-ProRule" id="PRU00169"/>
    </source>
</evidence>
<reference evidence="4 5" key="1">
    <citation type="submission" date="2020-02" db="EMBL/GenBank/DDBJ databases">
        <title>Balneolaceae bacterium YR4-1, complete genome.</title>
        <authorList>
            <person name="Li Y."/>
            <person name="Wu S."/>
        </authorList>
    </citation>
    <scope>NUCLEOTIDE SEQUENCE [LARGE SCALE GENOMIC DNA]</scope>
    <source>
        <strain evidence="4 5">YR4-1</strain>
    </source>
</reference>
<dbReference type="InterPro" id="IPR011006">
    <property type="entry name" value="CheY-like_superfamily"/>
</dbReference>
<dbReference type="InterPro" id="IPR050595">
    <property type="entry name" value="Bact_response_regulator"/>
</dbReference>
<feature type="modified residue" description="4-aspartylphosphate" evidence="2">
    <location>
        <position position="43"/>
    </location>
</feature>
<dbReference type="PANTHER" id="PTHR44591:SF3">
    <property type="entry name" value="RESPONSE REGULATORY DOMAIN-CONTAINING PROTEIN"/>
    <property type="match status" value="1"/>
</dbReference>
<dbReference type="GO" id="GO:0000160">
    <property type="term" value="P:phosphorelay signal transduction system"/>
    <property type="evidence" value="ECO:0007669"/>
    <property type="project" value="InterPro"/>
</dbReference>
<dbReference type="InterPro" id="IPR001789">
    <property type="entry name" value="Sig_transdc_resp-reg_receiver"/>
</dbReference>
<evidence type="ECO:0000259" key="3">
    <source>
        <dbReference type="PROSITE" id="PS50110"/>
    </source>
</evidence>
<gene>
    <name evidence="4" type="ORF">G3570_03990</name>
</gene>
<comment type="caution">
    <text evidence="4">The sequence shown here is derived from an EMBL/GenBank/DDBJ whole genome shotgun (WGS) entry which is preliminary data.</text>
</comment>
<name>A0A6M1SLA2_9BACT</name>
<dbReference type="AlphaFoldDB" id="A0A6M1SLA2"/>
<evidence type="ECO:0000313" key="5">
    <source>
        <dbReference type="Proteomes" id="UP000473278"/>
    </source>
</evidence>
<dbReference type="Gene3D" id="3.40.50.2300">
    <property type="match status" value="1"/>
</dbReference>
<dbReference type="PANTHER" id="PTHR44591">
    <property type="entry name" value="STRESS RESPONSE REGULATOR PROTEIN 1"/>
    <property type="match status" value="1"/>
</dbReference>
<dbReference type="Pfam" id="PF00072">
    <property type="entry name" value="Response_reg"/>
    <property type="match status" value="1"/>
</dbReference>
<dbReference type="EMBL" id="JAALLT010000001">
    <property type="protein sequence ID" value="NGP75779.1"/>
    <property type="molecule type" value="Genomic_DNA"/>
</dbReference>
<dbReference type="SUPFAM" id="SSF52172">
    <property type="entry name" value="CheY-like"/>
    <property type="match status" value="1"/>
</dbReference>
<accession>A0A6M1SLA2</accession>
<evidence type="ECO:0000256" key="1">
    <source>
        <dbReference type="ARBA" id="ARBA00022553"/>
    </source>
</evidence>
<protein>
    <submittedName>
        <fullName evidence="4">Response regulator</fullName>
    </submittedName>
</protein>
<keyword evidence="5" id="KW-1185">Reference proteome</keyword>
<dbReference type="PROSITE" id="PS50110">
    <property type="entry name" value="RESPONSE_REGULATORY"/>
    <property type="match status" value="1"/>
</dbReference>
<keyword evidence="1 2" id="KW-0597">Phosphoprotein</keyword>
<evidence type="ECO:0000313" key="4">
    <source>
        <dbReference type="EMBL" id="NGP75779.1"/>
    </source>
</evidence>
<sequence length="112" mass="12601">MIIAMVLERMIVKLNYTVLDKVITGEEAVSSATQHKPDLILMDIQLKDGTDGITAMERIRENSNVPVIYITGNSDQYYKNRAKATDFVDYLVKPIQMSDLEESISKAFGEKA</sequence>
<dbReference type="SMART" id="SM00448">
    <property type="entry name" value="REC"/>
    <property type="match status" value="1"/>
</dbReference>
<feature type="domain" description="Response regulatory" evidence="3">
    <location>
        <begin position="1"/>
        <end position="108"/>
    </location>
</feature>